<dbReference type="STRING" id="27835.A0A0N4YW40"/>
<dbReference type="Proteomes" id="UP000271162">
    <property type="component" value="Unassembled WGS sequence"/>
</dbReference>
<evidence type="ECO:0000256" key="1">
    <source>
        <dbReference type="SAM" id="MobiDB-lite"/>
    </source>
</evidence>
<feature type="compositionally biased region" description="Basic and acidic residues" evidence="1">
    <location>
        <begin position="96"/>
        <end position="151"/>
    </location>
</feature>
<reference evidence="2 3" key="2">
    <citation type="submission" date="2018-11" db="EMBL/GenBank/DDBJ databases">
        <authorList>
            <consortium name="Pathogen Informatics"/>
        </authorList>
    </citation>
    <scope>NUCLEOTIDE SEQUENCE [LARGE SCALE GENOMIC DNA]</scope>
</reference>
<feature type="compositionally biased region" description="Polar residues" evidence="1">
    <location>
        <begin position="7"/>
        <end position="24"/>
    </location>
</feature>
<proteinExistence type="predicted"/>
<evidence type="ECO:0000313" key="3">
    <source>
        <dbReference type="Proteomes" id="UP000271162"/>
    </source>
</evidence>
<organism evidence="4">
    <name type="scientific">Nippostrongylus brasiliensis</name>
    <name type="common">Rat hookworm</name>
    <dbReference type="NCBI Taxonomy" id="27835"/>
    <lineage>
        <taxon>Eukaryota</taxon>
        <taxon>Metazoa</taxon>
        <taxon>Ecdysozoa</taxon>
        <taxon>Nematoda</taxon>
        <taxon>Chromadorea</taxon>
        <taxon>Rhabditida</taxon>
        <taxon>Rhabditina</taxon>
        <taxon>Rhabditomorpha</taxon>
        <taxon>Strongyloidea</taxon>
        <taxon>Heligmosomidae</taxon>
        <taxon>Nippostrongylus</taxon>
    </lineage>
</organism>
<feature type="region of interest" description="Disordered" evidence="1">
    <location>
        <begin position="1"/>
        <end position="151"/>
    </location>
</feature>
<sequence length="151" mass="16632">MLKDPQLSYTGETMNRPKQASKPTTTERSEVKAPPKPTGKAGGGGTSFLFEPSSDNPDENPAKKKFKPPPNITKADAKDPQYETLRGIGNELFAGNKKEDEKDEKQKEEKPAAKTPAEKKAFKEPPKVQKADAKDPQYETLAEVKDDIFKG</sequence>
<reference evidence="4" key="1">
    <citation type="submission" date="2017-02" db="UniProtKB">
        <authorList>
            <consortium name="WormBaseParasite"/>
        </authorList>
    </citation>
    <scope>IDENTIFICATION</scope>
</reference>
<gene>
    <name evidence="2" type="ORF">NBR_LOCUS21463</name>
</gene>
<accession>A0A0N4YW40</accession>
<name>A0A0N4YW40_NIPBR</name>
<evidence type="ECO:0000313" key="4">
    <source>
        <dbReference type="WBParaSite" id="NBR_0002146201-mRNA-1"/>
    </source>
</evidence>
<dbReference type="AlphaFoldDB" id="A0A0N4YW40"/>
<protein>
    <submittedName>
        <fullName evidence="4">PEST proteolytic signal-containing nuclear protein</fullName>
    </submittedName>
</protein>
<dbReference type="Pfam" id="PF03057">
    <property type="entry name" value="DUF236"/>
    <property type="match status" value="2"/>
</dbReference>
<dbReference type="EMBL" id="UYSL01026367">
    <property type="protein sequence ID" value="VDL85282.1"/>
    <property type="molecule type" value="Genomic_DNA"/>
</dbReference>
<evidence type="ECO:0000313" key="2">
    <source>
        <dbReference type="EMBL" id="VDL85282.1"/>
    </source>
</evidence>
<dbReference type="InterPro" id="IPR004296">
    <property type="entry name" value="DUF236"/>
</dbReference>
<keyword evidence="3" id="KW-1185">Reference proteome</keyword>
<dbReference type="WBParaSite" id="NBR_0002146201-mRNA-1">
    <property type="protein sequence ID" value="NBR_0002146201-mRNA-1"/>
    <property type="gene ID" value="NBR_0002146201"/>
</dbReference>